<dbReference type="AlphaFoldDB" id="A0A914Z468"/>
<organism evidence="1 2">
    <name type="scientific">Panagrolaimus superbus</name>
    <dbReference type="NCBI Taxonomy" id="310955"/>
    <lineage>
        <taxon>Eukaryota</taxon>
        <taxon>Metazoa</taxon>
        <taxon>Ecdysozoa</taxon>
        <taxon>Nematoda</taxon>
        <taxon>Chromadorea</taxon>
        <taxon>Rhabditida</taxon>
        <taxon>Tylenchina</taxon>
        <taxon>Panagrolaimomorpha</taxon>
        <taxon>Panagrolaimoidea</taxon>
        <taxon>Panagrolaimidae</taxon>
        <taxon>Panagrolaimus</taxon>
    </lineage>
</organism>
<evidence type="ECO:0000313" key="2">
    <source>
        <dbReference type="WBParaSite" id="PSU_v2.g7493.t1"/>
    </source>
</evidence>
<accession>A0A914Z468</accession>
<dbReference type="WBParaSite" id="PSU_v2.g7493.t1">
    <property type="protein sequence ID" value="PSU_v2.g7493.t1"/>
    <property type="gene ID" value="PSU_v2.g7493"/>
</dbReference>
<evidence type="ECO:0000313" key="1">
    <source>
        <dbReference type="Proteomes" id="UP000887577"/>
    </source>
</evidence>
<keyword evidence="1" id="KW-1185">Reference proteome</keyword>
<name>A0A914Z468_9BILA</name>
<proteinExistence type="predicted"/>
<dbReference type="Proteomes" id="UP000887577">
    <property type="component" value="Unplaced"/>
</dbReference>
<reference evidence="2" key="1">
    <citation type="submission" date="2022-11" db="UniProtKB">
        <authorList>
            <consortium name="WormBaseParasite"/>
        </authorList>
    </citation>
    <scope>IDENTIFICATION</scope>
</reference>
<protein>
    <submittedName>
        <fullName evidence="2">Uncharacterized protein</fullName>
    </submittedName>
</protein>
<sequence length="127" mass="15425">MPKCYDLDFVKRLFKVIDFFKPLQKKLIVNSIEKSLCENILRHVYDLHSALQWIHVALQKKLVEFRRMLCSLIANKYFYKLIEMYPENTRNPDNPIFHEIFGQYSECFFRQICMIFVESFFTNVILE</sequence>